<evidence type="ECO:0000313" key="3">
    <source>
        <dbReference type="Proteomes" id="UP000255467"/>
    </source>
</evidence>
<organism evidence="2 3">
    <name type="scientific">Nocardia otitidiscaviarum</name>
    <dbReference type="NCBI Taxonomy" id="1823"/>
    <lineage>
        <taxon>Bacteria</taxon>
        <taxon>Bacillati</taxon>
        <taxon>Actinomycetota</taxon>
        <taxon>Actinomycetes</taxon>
        <taxon>Mycobacteriales</taxon>
        <taxon>Nocardiaceae</taxon>
        <taxon>Nocardia</taxon>
    </lineage>
</organism>
<evidence type="ECO:0000313" key="2">
    <source>
        <dbReference type="EMBL" id="SUD47707.1"/>
    </source>
</evidence>
<dbReference type="AlphaFoldDB" id="A0A379JGM5"/>
<proteinExistence type="predicted"/>
<sequence>MKVRGRAWGASVAAGVMAMAAMVFGGAGSAAADLPSSQVDMRCVGISPNIVDLPYSSQVIVSYLYDESGFPYITVHTGASLWGYHTTATLRWTNLATDASGTVTGDSPVSSFFGTGGTVYFREPTGPGPVRLDLTVVNSGLVPVPPVNCSGTIDIH</sequence>
<feature type="chain" id="PRO_5038383682" evidence="1">
    <location>
        <begin position="26"/>
        <end position="156"/>
    </location>
</feature>
<accession>A0A379JGM5</accession>
<feature type="signal peptide" evidence="1">
    <location>
        <begin position="1"/>
        <end position="25"/>
    </location>
</feature>
<dbReference type="EMBL" id="UGRY01000003">
    <property type="protein sequence ID" value="SUD47707.1"/>
    <property type="molecule type" value="Genomic_DNA"/>
</dbReference>
<keyword evidence="3" id="KW-1185">Reference proteome</keyword>
<protein>
    <submittedName>
        <fullName evidence="2">Uncharacterized protein</fullName>
    </submittedName>
</protein>
<reference evidence="2 3" key="1">
    <citation type="submission" date="2018-06" db="EMBL/GenBank/DDBJ databases">
        <authorList>
            <consortium name="Pathogen Informatics"/>
            <person name="Doyle S."/>
        </authorList>
    </citation>
    <scope>NUCLEOTIDE SEQUENCE [LARGE SCALE GENOMIC DNA]</scope>
    <source>
        <strain evidence="2 3">NCTC1934</strain>
    </source>
</reference>
<gene>
    <name evidence="2" type="ORF">NCTC1934_05028</name>
</gene>
<evidence type="ECO:0000256" key="1">
    <source>
        <dbReference type="SAM" id="SignalP"/>
    </source>
</evidence>
<dbReference type="Proteomes" id="UP000255467">
    <property type="component" value="Unassembled WGS sequence"/>
</dbReference>
<name>A0A379JGM5_9NOCA</name>
<keyword evidence="1" id="KW-0732">Signal</keyword>